<dbReference type="Gene3D" id="3.40.718.10">
    <property type="entry name" value="Isopropylmalate Dehydrogenase"/>
    <property type="match status" value="1"/>
</dbReference>
<keyword evidence="3" id="KW-0479">Metal-binding</keyword>
<dbReference type="Pfam" id="PF04166">
    <property type="entry name" value="PdxA"/>
    <property type="match status" value="1"/>
</dbReference>
<dbReference type="EMBL" id="FMJE01000007">
    <property type="protein sequence ID" value="SCM83331.1"/>
    <property type="molecule type" value="Genomic_DNA"/>
</dbReference>
<dbReference type="AlphaFoldDB" id="A0A212M0N5"/>
<comment type="similarity">
    <text evidence="2">Belongs to the PdxA family. PdxA2 subfamily.</text>
</comment>
<evidence type="ECO:0000256" key="2">
    <source>
        <dbReference type="ARBA" id="ARBA00009464"/>
    </source>
</evidence>
<proteinExistence type="inferred from homology"/>
<accession>A0A212M0N5</accession>
<reference evidence="6" key="1">
    <citation type="submission" date="2016-08" db="EMBL/GenBank/DDBJ databases">
        <authorList>
            <person name="Seilhamer J.J."/>
        </authorList>
    </citation>
    <scope>NUCLEOTIDE SEQUENCE</scope>
    <source>
        <strain evidence="6">86</strain>
    </source>
</reference>
<comment type="cofactor">
    <cofactor evidence="1">
        <name>a divalent metal cation</name>
        <dbReference type="ChEBI" id="CHEBI:60240"/>
    </cofactor>
</comment>
<dbReference type="GO" id="GO:0051287">
    <property type="term" value="F:NAD binding"/>
    <property type="evidence" value="ECO:0007669"/>
    <property type="project" value="InterPro"/>
</dbReference>
<dbReference type="InterPro" id="IPR005255">
    <property type="entry name" value="PdxA_fam"/>
</dbReference>
<name>A0A212M0N5_9FIRM</name>
<keyword evidence="5" id="KW-0520">NAD</keyword>
<dbReference type="PANTHER" id="PTHR30004:SF6">
    <property type="entry name" value="D-THREONATE 4-PHOSPHATE DEHYDROGENASE"/>
    <property type="match status" value="1"/>
</dbReference>
<organism evidence="6">
    <name type="scientific">uncultured Sporomusa sp</name>
    <dbReference type="NCBI Taxonomy" id="307249"/>
    <lineage>
        <taxon>Bacteria</taxon>
        <taxon>Bacillati</taxon>
        <taxon>Bacillota</taxon>
        <taxon>Negativicutes</taxon>
        <taxon>Selenomonadales</taxon>
        <taxon>Sporomusaceae</taxon>
        <taxon>Sporomusa</taxon>
        <taxon>environmental samples</taxon>
    </lineage>
</organism>
<dbReference type="RefSeq" id="WP_288185796.1">
    <property type="nucleotide sequence ID" value="NZ_LT608335.1"/>
</dbReference>
<evidence type="ECO:0000313" key="6">
    <source>
        <dbReference type="EMBL" id="SCM83331.1"/>
    </source>
</evidence>
<dbReference type="PANTHER" id="PTHR30004">
    <property type="entry name" value="4-HYDROXYTHREONINE-4-PHOSPHATE DEHYDROGENASE"/>
    <property type="match status" value="1"/>
</dbReference>
<dbReference type="SUPFAM" id="SSF53659">
    <property type="entry name" value="Isocitrate/Isopropylmalate dehydrogenase-like"/>
    <property type="match status" value="1"/>
</dbReference>
<evidence type="ECO:0000256" key="3">
    <source>
        <dbReference type="ARBA" id="ARBA00022723"/>
    </source>
</evidence>
<dbReference type="NCBIfam" id="TIGR00557">
    <property type="entry name" value="pdxA"/>
    <property type="match status" value="1"/>
</dbReference>
<gene>
    <name evidence="6" type="primary">pdxA</name>
    <name evidence="6" type="ORF">KL86SPO_70189</name>
</gene>
<evidence type="ECO:0000256" key="1">
    <source>
        <dbReference type="ARBA" id="ARBA00001968"/>
    </source>
</evidence>
<dbReference type="GO" id="GO:0046872">
    <property type="term" value="F:metal ion binding"/>
    <property type="evidence" value="ECO:0007669"/>
    <property type="project" value="UniProtKB-KW"/>
</dbReference>
<evidence type="ECO:0000256" key="5">
    <source>
        <dbReference type="ARBA" id="ARBA00023027"/>
    </source>
</evidence>
<dbReference type="EC" id="1.1.1.262" evidence="6"/>
<evidence type="ECO:0000256" key="4">
    <source>
        <dbReference type="ARBA" id="ARBA00023002"/>
    </source>
</evidence>
<dbReference type="GO" id="GO:0050570">
    <property type="term" value="F:4-hydroxythreonine-4-phosphate dehydrogenase activity"/>
    <property type="evidence" value="ECO:0007669"/>
    <property type="project" value="UniProtKB-EC"/>
</dbReference>
<protein>
    <submittedName>
        <fullName evidence="6">4-hydroxythreonine-4-phosphate dehydrogenase</fullName>
        <ecNumber evidence="6">1.1.1.262</ecNumber>
    </submittedName>
</protein>
<sequence>MSKEQLPILAITMGDPAGCGPEIIVKALADQQIYQICRPLVFGDAGRMAMAAGIVNSLAKIHATAEPQNGLYEYGTIDVLDFANVPADLPFGQVDGRAGHAAYLYIEGAIRQALDQQVAGIVTAPINKEALHKGGHHFPGHTEILGELSQTNDYAMMLSSDDLKVIHVTTHVSMRQAADLIKKDRVLRIIRLADRTLRLLGLEKPRIAVAGFNAHAGENGLFGREDIDEILPAVEAAQQEGIAASGPIPPDTVFFRAAKRKEFDIVVVMYHDQGHIPIKLLGFDSGINVTVGLPFIRSSVDHGTAFDIAGKGIADSGSMTAAIEFAAKAAQGLTGQSMRD</sequence>
<keyword evidence="4 6" id="KW-0560">Oxidoreductase</keyword>